<dbReference type="Pfam" id="PF13187">
    <property type="entry name" value="Fer4_9"/>
    <property type="match status" value="1"/>
</dbReference>
<sequence length="253" mass="29109">MILYFSATGNCKYVAKRIADATDDTMSAISERVKEDNYKVELLAGEKLGIITPTYSWELPIIVRDFLKKVEIKTREKHYIYFIGTFGTTPGAVGADARRYMKKKKLDFDALYSVQMPDTWTPVFNLSDKEKIAEQNAKAETQIENIIDSIKHGIIGNHMKRRAPYVVRIISDRYYENMRKTNHFNVEDSCIGCGLCEKKCPVEAIKMRNGKPVWITEQCAMCLGCLHRCPKFAIQYDDKTKKHGQYRNPNVEV</sequence>
<dbReference type="InterPro" id="IPR026816">
    <property type="entry name" value="Flavodoxin_dom"/>
</dbReference>
<evidence type="ECO:0000313" key="10">
    <source>
        <dbReference type="Proteomes" id="UP000002411"/>
    </source>
</evidence>
<evidence type="ECO:0000256" key="1">
    <source>
        <dbReference type="ARBA" id="ARBA00001966"/>
    </source>
</evidence>
<dbReference type="Pfam" id="PF12724">
    <property type="entry name" value="Flavodoxin_5"/>
    <property type="match status" value="1"/>
</dbReference>
<keyword evidence="5" id="KW-0479">Metal-binding</keyword>
<evidence type="ECO:0000256" key="2">
    <source>
        <dbReference type="ARBA" id="ARBA00003532"/>
    </source>
</evidence>
<dbReference type="SUPFAM" id="SSF54862">
    <property type="entry name" value="4Fe-4S ferredoxins"/>
    <property type="match status" value="1"/>
</dbReference>
<dbReference type="STRING" id="431943.CKL_0320"/>
<evidence type="ECO:0000259" key="8">
    <source>
        <dbReference type="PROSITE" id="PS51379"/>
    </source>
</evidence>
<keyword evidence="7" id="KW-0411">Iron-sulfur</keyword>
<dbReference type="InterPro" id="IPR029039">
    <property type="entry name" value="Flavoprotein-like_sf"/>
</dbReference>
<gene>
    <name evidence="9" type="ordered locus">CKL_0320</name>
</gene>
<keyword evidence="6" id="KW-0408">Iron</keyword>
<accession>A5N4Z3</accession>
<dbReference type="InterPro" id="IPR050157">
    <property type="entry name" value="PSI_iron-sulfur_center"/>
</dbReference>
<dbReference type="HOGENOM" id="CLU_068049_0_0_9"/>
<dbReference type="PROSITE" id="PS51379">
    <property type="entry name" value="4FE4S_FER_2"/>
    <property type="match status" value="2"/>
</dbReference>
<evidence type="ECO:0000256" key="4">
    <source>
        <dbReference type="ARBA" id="ARBA00022485"/>
    </source>
</evidence>
<dbReference type="NCBIfam" id="NF038196">
    <property type="entry name" value="ferrodoxin_EFR1"/>
    <property type="match status" value="1"/>
</dbReference>
<feature type="domain" description="4Fe-4S ferredoxin-type" evidence="8">
    <location>
        <begin position="211"/>
        <end position="239"/>
    </location>
</feature>
<dbReference type="InterPro" id="IPR017900">
    <property type="entry name" value="4Fe4S_Fe_S_CS"/>
</dbReference>
<dbReference type="Gene3D" id="3.30.70.20">
    <property type="match status" value="1"/>
</dbReference>
<dbReference type="EMBL" id="CP000673">
    <property type="protein sequence ID" value="EDK32374.1"/>
    <property type="molecule type" value="Genomic_DNA"/>
</dbReference>
<evidence type="ECO:0000256" key="3">
    <source>
        <dbReference type="ARBA" id="ARBA00013529"/>
    </source>
</evidence>
<dbReference type="AlphaFoldDB" id="A5N4Z3"/>
<reference evidence="9 10" key="1">
    <citation type="journal article" date="2008" name="Proc. Natl. Acad. Sci. U.S.A.">
        <title>The genome of Clostridium kluyveri, a strict anaerobe with unique metabolic features.</title>
        <authorList>
            <person name="Seedorf H."/>
            <person name="Fricke W.F."/>
            <person name="Veith B."/>
            <person name="Brueggemann H."/>
            <person name="Liesegang H."/>
            <person name="Strittmatter A."/>
            <person name="Miethke M."/>
            <person name="Buckel W."/>
            <person name="Hinderberger J."/>
            <person name="Li F."/>
            <person name="Hagemeier C."/>
            <person name="Thauer R.K."/>
            <person name="Gottschalk G."/>
        </authorList>
    </citation>
    <scope>NUCLEOTIDE SEQUENCE [LARGE SCALE GENOMIC DNA]</scope>
    <source>
        <strain evidence="10">ATCC 8527 / DSM 555 / NCIMB 10680</strain>
    </source>
</reference>
<comment type="function">
    <text evidence="2">Ferredoxins are iron-sulfur proteins that transfer electrons in a wide variety of metabolic reactions.</text>
</comment>
<dbReference type="Gene3D" id="3.40.50.360">
    <property type="match status" value="1"/>
</dbReference>
<dbReference type="RefSeq" id="WP_011988889.1">
    <property type="nucleotide sequence ID" value="NC_009706.1"/>
</dbReference>
<dbReference type="InterPro" id="IPR017896">
    <property type="entry name" value="4Fe4S_Fe-S-bd"/>
</dbReference>
<dbReference type="GO" id="GO:0051539">
    <property type="term" value="F:4 iron, 4 sulfur cluster binding"/>
    <property type="evidence" value="ECO:0007669"/>
    <property type="project" value="UniProtKB-KW"/>
</dbReference>
<dbReference type="eggNOG" id="COG1143">
    <property type="taxonomic scope" value="Bacteria"/>
</dbReference>
<evidence type="ECO:0000256" key="7">
    <source>
        <dbReference type="ARBA" id="ARBA00023014"/>
    </source>
</evidence>
<dbReference type="KEGG" id="ckl:CKL_0320"/>
<keyword evidence="4" id="KW-0004">4Fe-4S</keyword>
<evidence type="ECO:0000256" key="5">
    <source>
        <dbReference type="ARBA" id="ARBA00022723"/>
    </source>
</evidence>
<dbReference type="Proteomes" id="UP000002411">
    <property type="component" value="Chromosome"/>
</dbReference>
<dbReference type="SUPFAM" id="SSF52218">
    <property type="entry name" value="Flavoproteins"/>
    <property type="match status" value="1"/>
</dbReference>
<dbReference type="InterPro" id="IPR047964">
    <property type="entry name" value="EFR1-like"/>
</dbReference>
<comment type="cofactor">
    <cofactor evidence="1">
        <name>[4Fe-4S] cluster</name>
        <dbReference type="ChEBI" id="CHEBI:49883"/>
    </cofactor>
</comment>
<organism evidence="9 10">
    <name type="scientific">Clostridium kluyveri (strain ATCC 8527 / DSM 555 / NBRC 12016 / NCIMB 10680 / K1)</name>
    <dbReference type="NCBI Taxonomy" id="431943"/>
    <lineage>
        <taxon>Bacteria</taxon>
        <taxon>Bacillati</taxon>
        <taxon>Bacillota</taxon>
        <taxon>Clostridia</taxon>
        <taxon>Eubacteriales</taxon>
        <taxon>Clostridiaceae</taxon>
        <taxon>Clostridium</taxon>
    </lineage>
</organism>
<dbReference type="PROSITE" id="PS00198">
    <property type="entry name" value="4FE4S_FER_1"/>
    <property type="match status" value="2"/>
</dbReference>
<evidence type="ECO:0000313" key="9">
    <source>
        <dbReference type="EMBL" id="EDK32374.1"/>
    </source>
</evidence>
<dbReference type="GO" id="GO:0046872">
    <property type="term" value="F:metal ion binding"/>
    <property type="evidence" value="ECO:0007669"/>
    <property type="project" value="UniProtKB-KW"/>
</dbReference>
<proteinExistence type="predicted"/>
<evidence type="ECO:0000256" key="6">
    <source>
        <dbReference type="ARBA" id="ARBA00023004"/>
    </source>
</evidence>
<keyword evidence="10" id="KW-1185">Reference proteome</keyword>
<dbReference type="PANTHER" id="PTHR24960">
    <property type="entry name" value="PHOTOSYSTEM I IRON-SULFUR CENTER-RELATED"/>
    <property type="match status" value="1"/>
</dbReference>
<name>A5N4Z3_CLOK5</name>
<feature type="domain" description="4Fe-4S ferredoxin-type" evidence="8">
    <location>
        <begin position="180"/>
        <end position="210"/>
    </location>
</feature>
<dbReference type="PANTHER" id="PTHR24960:SF79">
    <property type="entry name" value="PHOTOSYSTEM I IRON-SULFUR CENTER"/>
    <property type="match status" value="1"/>
</dbReference>
<protein>
    <recommendedName>
        <fullName evidence="3">Ferredoxin</fullName>
    </recommendedName>
</protein>